<organism evidence="2">
    <name type="scientific">uncultured virus</name>
    <dbReference type="NCBI Taxonomy" id="340016"/>
    <lineage>
        <taxon>Viruses</taxon>
        <taxon>environmental samples</taxon>
    </lineage>
</organism>
<evidence type="ECO:0000313" key="2">
    <source>
        <dbReference type="EMBL" id="AOV86344.1"/>
    </source>
</evidence>
<dbReference type="Pfam" id="PF23343">
    <property type="entry name" value="REP_ORF2-G2P"/>
    <property type="match status" value="1"/>
</dbReference>
<dbReference type="EMBL" id="KX259460">
    <property type="protein sequence ID" value="AOV86344.1"/>
    <property type="molecule type" value="Genomic_DNA"/>
</dbReference>
<accession>A0A1D8MK78</accession>
<proteinExistence type="predicted"/>
<dbReference type="InterPro" id="IPR056906">
    <property type="entry name" value="ORF2/G2P_dom"/>
</dbReference>
<evidence type="ECO:0000259" key="1">
    <source>
        <dbReference type="Pfam" id="PF23343"/>
    </source>
</evidence>
<reference evidence="2" key="1">
    <citation type="submission" date="2016-05" db="EMBL/GenBank/DDBJ databases">
        <title>Viral Hybridization Blurs Taxonomic Lines in a Wastewater Treatment Plant.</title>
        <authorList>
            <person name="Pearson V.M.M."/>
            <person name="Caudle S.B."/>
            <person name="Rokyta D.R."/>
        </authorList>
    </citation>
    <scope>NUCLEOTIDE SEQUENCE</scope>
    <source>
        <strain evidence="2">Wastewater_Microviridae_FL6</strain>
    </source>
</reference>
<sequence length="314" mass="36185">MLCKNPYMRGILAHGCGQCLPCRISQRRLWTHRMMLESLEHEHSSFITLTYSDDHIPESGSLDPKHVQDWLKAIRRRVEPTRLRYFLVGEYGDETFRPHYHVALFGYEPCKYLRSRYKYNKDCCFQCDLVRDTWGKGNIDVGVLEKDSAQYVAGYTTKKMTSKDDPRLCGRFPEFARMSLKPGIGASFMDVVADAYQAQLMSVSSESTIRLPSILNHGSKQWPLGRYLKGKLNALLELTSSREVTDIGGRLFKTRLDSVGDLLKDEFFLSMFQLQETARSSEGGSPKEVFKKVTKEKIRNVEARERIFKKVKVI</sequence>
<feature type="domain" description="Replication-associated protein ORF2/G2P" evidence="1">
    <location>
        <begin position="45"/>
        <end position="160"/>
    </location>
</feature>
<protein>
    <submittedName>
        <fullName evidence="2">Putative replication protein VP4</fullName>
    </submittedName>
</protein>
<name>A0A1D8MK78_9VIRU</name>